<dbReference type="PANTHER" id="PTHR46517">
    <property type="entry name" value="FRUCTOSE-2,6-BISPHOSPHATASE TIGAR"/>
    <property type="match status" value="1"/>
</dbReference>
<accession>A0A6F9D8N5</accession>
<evidence type="ECO:0000313" key="4">
    <source>
        <dbReference type="EMBL" id="CAB3226516.1"/>
    </source>
</evidence>
<evidence type="ECO:0000256" key="2">
    <source>
        <dbReference type="PIRSR" id="PIRSR613078-1"/>
    </source>
</evidence>
<dbReference type="SUPFAM" id="SSF53254">
    <property type="entry name" value="Phosphoglycerate mutase-like"/>
    <property type="match status" value="1"/>
</dbReference>
<dbReference type="CDD" id="cd07067">
    <property type="entry name" value="HP_PGM_like"/>
    <property type="match status" value="1"/>
</dbReference>
<sequence length="244" mass="27746">MFQLMVVRHAETQFNKDGILQGQLDEPLNETGRKQAEALAQSIAKEQFTHIFSSDLKRAKDTCQIALTRNVLQQDGNLKPSIMLDPMLRERSYGCMEGRLRYEFIDAAQQAGIESNMFTPAEAESYIALQKRAEDFFINLCKMMQTVVHGTGSNFPYGINVLVVTHGAFLRSFYKMLKEKFACVFYNDIGVRMSNAGRTTFEICFPPNKSSETLQSLTNGQDETWLKHVNVNCTDFDIPISRSR</sequence>
<keyword evidence="1" id="KW-0378">Hydrolase</keyword>
<dbReference type="InterPro" id="IPR029033">
    <property type="entry name" value="His_PPase_superfam"/>
</dbReference>
<dbReference type="InterPro" id="IPR051695">
    <property type="entry name" value="Phosphoglycerate_Mutase"/>
</dbReference>
<gene>
    <name evidence="4" type="primary">C12orf5-002</name>
</gene>
<feature type="binding site" evidence="3">
    <location>
        <begin position="8"/>
        <end position="15"/>
    </location>
    <ligand>
        <name>substrate</name>
    </ligand>
</feature>
<reference evidence="4" key="1">
    <citation type="submission" date="2020-04" db="EMBL/GenBank/DDBJ databases">
        <authorList>
            <person name="Neveu A P."/>
        </authorList>
    </citation>
    <scope>NUCLEOTIDE SEQUENCE</scope>
    <source>
        <tissue evidence="4">Whole embryo</tissue>
    </source>
</reference>
<dbReference type="AlphaFoldDB" id="A0A6F9D8N5"/>
<feature type="binding site" evidence="3">
    <location>
        <position position="58"/>
    </location>
    <ligand>
        <name>substrate</name>
    </ligand>
</feature>
<name>A0A6F9D8N5_9ASCI</name>
<dbReference type="PANTHER" id="PTHR46517:SF1">
    <property type="entry name" value="FRUCTOSE-2,6-BISPHOSPHATASE TIGAR"/>
    <property type="match status" value="1"/>
</dbReference>
<proteinExistence type="evidence at transcript level"/>
<dbReference type="Pfam" id="PF00300">
    <property type="entry name" value="His_Phos_1"/>
    <property type="match status" value="1"/>
</dbReference>
<feature type="binding site" evidence="3">
    <location>
        <begin position="90"/>
        <end position="93"/>
    </location>
    <ligand>
        <name>substrate</name>
    </ligand>
</feature>
<dbReference type="InterPro" id="IPR013078">
    <property type="entry name" value="His_Pase_superF_clade-1"/>
</dbReference>
<evidence type="ECO:0000256" key="3">
    <source>
        <dbReference type="PIRSR" id="PIRSR613078-2"/>
    </source>
</evidence>
<dbReference type="Gene3D" id="3.40.50.1240">
    <property type="entry name" value="Phosphoglycerate mutase-like"/>
    <property type="match status" value="1"/>
</dbReference>
<dbReference type="EMBL" id="LR783433">
    <property type="protein sequence ID" value="CAB3226516.1"/>
    <property type="molecule type" value="mRNA"/>
</dbReference>
<dbReference type="GO" id="GO:0043456">
    <property type="term" value="P:regulation of pentose-phosphate shunt"/>
    <property type="evidence" value="ECO:0007669"/>
    <property type="project" value="TreeGrafter"/>
</dbReference>
<organism evidence="4">
    <name type="scientific">Phallusia mammillata</name>
    <dbReference type="NCBI Taxonomy" id="59560"/>
    <lineage>
        <taxon>Eukaryota</taxon>
        <taxon>Metazoa</taxon>
        <taxon>Chordata</taxon>
        <taxon>Tunicata</taxon>
        <taxon>Ascidiacea</taxon>
        <taxon>Phlebobranchia</taxon>
        <taxon>Ascidiidae</taxon>
        <taxon>Phallusia</taxon>
    </lineage>
</organism>
<feature type="active site" description="Proton donor/acceptor" evidence="2">
    <location>
        <position position="90"/>
    </location>
</feature>
<evidence type="ECO:0000256" key="1">
    <source>
        <dbReference type="ARBA" id="ARBA00022801"/>
    </source>
</evidence>
<feature type="active site" description="Tele-phosphohistidine intermediate" evidence="2">
    <location>
        <position position="9"/>
    </location>
</feature>
<dbReference type="GO" id="GO:0005829">
    <property type="term" value="C:cytosol"/>
    <property type="evidence" value="ECO:0007669"/>
    <property type="project" value="TreeGrafter"/>
</dbReference>
<dbReference type="GO" id="GO:0045820">
    <property type="term" value="P:negative regulation of glycolytic process"/>
    <property type="evidence" value="ECO:0007669"/>
    <property type="project" value="TreeGrafter"/>
</dbReference>
<dbReference type="SMART" id="SM00855">
    <property type="entry name" value="PGAM"/>
    <property type="match status" value="1"/>
</dbReference>
<dbReference type="GO" id="GO:0004331">
    <property type="term" value="F:fructose-2,6-bisphosphate 2-phosphatase activity"/>
    <property type="evidence" value="ECO:0007669"/>
    <property type="project" value="TreeGrafter"/>
</dbReference>
<protein>
    <submittedName>
        <fullName evidence="4">Fructose-2,6-bisphosphatase TIGAR-like</fullName>
    </submittedName>
</protein>